<evidence type="ECO:0000313" key="9">
    <source>
        <dbReference type="EMBL" id="KAK5779577.1"/>
    </source>
</evidence>
<evidence type="ECO:0000256" key="7">
    <source>
        <dbReference type="ARBA" id="ARBA00038219"/>
    </source>
</evidence>
<dbReference type="EMBL" id="JAWIZZ010000047">
    <property type="protein sequence ID" value="KAK5779577.1"/>
    <property type="molecule type" value="Genomic_DNA"/>
</dbReference>
<dbReference type="InterPro" id="IPR054508">
    <property type="entry name" value="PIR1-like_C"/>
</dbReference>
<dbReference type="PANTHER" id="PTHR47254:SF1">
    <property type="entry name" value="CELL WALL MANNOPROTEIN CIS3-RELATED"/>
    <property type="match status" value="1"/>
</dbReference>
<keyword evidence="2" id="KW-0134">Cell wall</keyword>
<organism evidence="9 10">
    <name type="scientific">Arxiozyma heterogenica</name>
    <dbReference type="NCBI Taxonomy" id="278026"/>
    <lineage>
        <taxon>Eukaryota</taxon>
        <taxon>Fungi</taxon>
        <taxon>Dikarya</taxon>
        <taxon>Ascomycota</taxon>
        <taxon>Saccharomycotina</taxon>
        <taxon>Saccharomycetes</taxon>
        <taxon>Saccharomycetales</taxon>
        <taxon>Saccharomycetaceae</taxon>
        <taxon>Arxiozyma</taxon>
    </lineage>
</organism>
<keyword evidence="3" id="KW-0964">Secreted</keyword>
<name>A0AAN7WND5_9SACH</name>
<dbReference type="PANTHER" id="PTHR47254">
    <property type="entry name" value="CELL WALL MANNOPROTEIN CIS3-RELATED"/>
    <property type="match status" value="1"/>
</dbReference>
<accession>A0AAN7WND5</accession>
<keyword evidence="10" id="KW-1185">Reference proteome</keyword>
<reference evidence="10" key="1">
    <citation type="submission" date="2023-07" db="EMBL/GenBank/DDBJ databases">
        <title>A draft genome of Kazachstania heterogenica Y-27499.</title>
        <authorList>
            <person name="Donic C."/>
            <person name="Kralova J.S."/>
            <person name="Fidel L."/>
            <person name="Ben-Dor S."/>
            <person name="Jung S."/>
        </authorList>
    </citation>
    <scope>NUCLEOTIDE SEQUENCE [LARGE SCALE GENOMIC DNA]</scope>
    <source>
        <strain evidence="10">Y27499</strain>
    </source>
</reference>
<gene>
    <name evidence="9" type="ORF">RI543_003469</name>
</gene>
<dbReference type="GO" id="GO:0009277">
    <property type="term" value="C:fungal-type cell wall"/>
    <property type="evidence" value="ECO:0007669"/>
    <property type="project" value="TreeGrafter"/>
</dbReference>
<evidence type="ECO:0000256" key="1">
    <source>
        <dbReference type="ARBA" id="ARBA00004191"/>
    </source>
</evidence>
<protein>
    <recommendedName>
        <fullName evidence="8">Cell wall mannoprotein PIR1-like C-terminal domain-containing protein</fullName>
    </recommendedName>
</protein>
<proteinExistence type="inferred from homology"/>
<sequence>MQYKKTLATAALATSAMAAYVPTESWSTLTPSGTYSGGLTDYASTFGIAVVGISTPAAKATSSVAKRDVVSQIGDGQIQAATATKAAVSQIGDGQIQAAKTTKAAVSQIGDGQIQAAKTTKAAVSQIGDGQIQAAKTTKAAVSQIGDGQIQAAKTTKAAVSQIGDGQIQAAKTTKAAVSQIGDGQIQAAKTTKAAVSQIGDGQIQAAKTTKAAASQIGDGQVQAATKSAAAQVGDGQVTSGKSTDPVTAVSCKVDGTLSMTLKDGILTDSRGRIGSIVANRQFQFDGPPPQAGAIYAAGWSITPEGNLALGNNDVFYQCLSGDFYNLYDESIGAQCHPVYLQAIDLVSC</sequence>
<dbReference type="InterPro" id="IPR051153">
    <property type="entry name" value="Yeast_CWMannoprotein_PIR"/>
</dbReference>
<keyword evidence="4" id="KW-0165">Cleavage on pair of basic residues</keyword>
<evidence type="ECO:0000256" key="5">
    <source>
        <dbReference type="ARBA" id="ARBA00022729"/>
    </source>
</evidence>
<dbReference type="Pfam" id="PF00399">
    <property type="entry name" value="PIR"/>
    <property type="match status" value="9"/>
</dbReference>
<evidence type="ECO:0000256" key="6">
    <source>
        <dbReference type="ARBA" id="ARBA00022737"/>
    </source>
</evidence>
<evidence type="ECO:0000256" key="4">
    <source>
        <dbReference type="ARBA" id="ARBA00022685"/>
    </source>
</evidence>
<evidence type="ECO:0000256" key="2">
    <source>
        <dbReference type="ARBA" id="ARBA00022512"/>
    </source>
</evidence>
<comment type="subcellular location">
    <subcellularLocation>
        <location evidence="1">Secreted</location>
        <location evidence="1">Cell wall</location>
    </subcellularLocation>
</comment>
<dbReference type="PROSITE" id="PS50256">
    <property type="entry name" value="PIR_REPEAT_2"/>
    <property type="match status" value="9"/>
</dbReference>
<feature type="domain" description="Cell wall mannoprotein PIR1-like C-terminal" evidence="8">
    <location>
        <begin position="265"/>
        <end position="339"/>
    </location>
</feature>
<evidence type="ECO:0000256" key="3">
    <source>
        <dbReference type="ARBA" id="ARBA00022525"/>
    </source>
</evidence>
<evidence type="ECO:0000313" key="10">
    <source>
        <dbReference type="Proteomes" id="UP001306508"/>
    </source>
</evidence>
<dbReference type="PROSITE" id="PS00929">
    <property type="entry name" value="PIR_REPEAT_1"/>
    <property type="match status" value="6"/>
</dbReference>
<dbReference type="Pfam" id="PF22799">
    <property type="entry name" value="PIR1-like_C"/>
    <property type="match status" value="1"/>
</dbReference>
<evidence type="ECO:0000259" key="8">
    <source>
        <dbReference type="Pfam" id="PF22799"/>
    </source>
</evidence>
<dbReference type="Proteomes" id="UP001306508">
    <property type="component" value="Unassembled WGS sequence"/>
</dbReference>
<dbReference type="GO" id="GO:0005199">
    <property type="term" value="F:structural constituent of cell wall"/>
    <property type="evidence" value="ECO:0007669"/>
    <property type="project" value="InterPro"/>
</dbReference>
<comment type="similarity">
    <text evidence="7">Belongs to the PIR protein family.</text>
</comment>
<dbReference type="InterPro" id="IPR000420">
    <property type="entry name" value="Yeast_PIR_rpt"/>
</dbReference>
<keyword evidence="6" id="KW-0677">Repeat</keyword>
<dbReference type="AlphaFoldDB" id="A0AAN7WND5"/>
<dbReference type="GO" id="GO:0031505">
    <property type="term" value="P:fungal-type cell wall organization"/>
    <property type="evidence" value="ECO:0007669"/>
    <property type="project" value="UniProtKB-ARBA"/>
</dbReference>
<comment type="caution">
    <text evidence="9">The sequence shown here is derived from an EMBL/GenBank/DDBJ whole genome shotgun (WGS) entry which is preliminary data.</text>
</comment>
<keyword evidence="5" id="KW-0732">Signal</keyword>